<keyword evidence="6" id="KW-0378">Hydrolase</keyword>
<evidence type="ECO:0000256" key="7">
    <source>
        <dbReference type="SAM" id="SignalP"/>
    </source>
</evidence>
<feature type="chain" id="PRO_5037643326" evidence="7">
    <location>
        <begin position="19"/>
        <end position="433"/>
    </location>
</feature>
<dbReference type="InterPro" id="IPR033121">
    <property type="entry name" value="PEPTIDASE_A1"/>
</dbReference>
<dbReference type="PANTHER" id="PTHR47966:SF8">
    <property type="entry name" value="ASPARTIC PROTEASE 1-RELATED"/>
    <property type="match status" value="1"/>
</dbReference>
<name>A0A914Q080_9BILA</name>
<evidence type="ECO:0000313" key="9">
    <source>
        <dbReference type="Proteomes" id="UP000887578"/>
    </source>
</evidence>
<evidence type="ECO:0000256" key="3">
    <source>
        <dbReference type="ARBA" id="ARBA00022750"/>
    </source>
</evidence>
<evidence type="ECO:0000256" key="1">
    <source>
        <dbReference type="ARBA" id="ARBA00007447"/>
    </source>
</evidence>
<dbReference type="FunFam" id="2.40.70.10:FF:000052">
    <property type="entry name" value="ASpartyl Protease"/>
    <property type="match status" value="1"/>
</dbReference>
<reference evidence="10" key="1">
    <citation type="submission" date="2022-11" db="UniProtKB">
        <authorList>
            <consortium name="WormBaseParasite"/>
        </authorList>
    </citation>
    <scope>IDENTIFICATION</scope>
</reference>
<sequence length="433" mass="47010">MKTFLIFAVAVIAVLAAAEVIKMPMYSAGSKRAQYMKNGQWQSYMNNITKHVKSTGTQPFIDYFDDFYLGIISLGTPKQNFTIVLDTGSSNLWVIDVKCKSQACKGYPNSGFTKHQFDPSKSSSYQKNGQFFSIQYGSGSCQGNLASDVLNFGGIQVDNQTFGLSSSIADVFGYQPMDGILGLGWPNLAVDQVIPPIQNALPQLDKQLFTVWLDRKIEVSKGGNAGQITYGGFDTENCDANINYVKLSSLTYWQFPITGFSMGSYKNSKKAQVISDTGTSWIGAPQADINGIAKVTGAKYDNVNGVYTIPCENYNKPSTLPDMTFTIGGKQYPIPQIEYVLDLNLGNGQCVLTVFSMDGGGFGPSYILGDTFIRTYCNIYDVGNKQIGFSKASHSGICPDGEPDEGPCVLGFCTLGYTCQGNQCCLPPATATY</sequence>
<keyword evidence="3 6" id="KW-0064">Aspartyl protease</keyword>
<evidence type="ECO:0000256" key="4">
    <source>
        <dbReference type="ARBA" id="ARBA00023180"/>
    </source>
</evidence>
<proteinExistence type="inferred from homology"/>
<protein>
    <submittedName>
        <fullName evidence="10">Peptidase A1 domain-containing protein</fullName>
    </submittedName>
</protein>
<dbReference type="Gene3D" id="2.40.70.10">
    <property type="entry name" value="Acid Proteases"/>
    <property type="match status" value="2"/>
</dbReference>
<dbReference type="FunFam" id="2.40.70.10:FF:000086">
    <property type="entry name" value="ASpartyl Protease"/>
    <property type="match status" value="1"/>
</dbReference>
<evidence type="ECO:0000256" key="2">
    <source>
        <dbReference type="ARBA" id="ARBA00022729"/>
    </source>
</evidence>
<feature type="active site" evidence="5">
    <location>
        <position position="86"/>
    </location>
</feature>
<dbReference type="AlphaFoldDB" id="A0A914Q080"/>
<dbReference type="Proteomes" id="UP000887578">
    <property type="component" value="Unplaced"/>
</dbReference>
<comment type="similarity">
    <text evidence="1 6">Belongs to the peptidase A1 family.</text>
</comment>
<accession>A0A914Q080</accession>
<dbReference type="PROSITE" id="PS51767">
    <property type="entry name" value="PEPTIDASE_A1"/>
    <property type="match status" value="1"/>
</dbReference>
<organism evidence="9 10">
    <name type="scientific">Panagrolaimus davidi</name>
    <dbReference type="NCBI Taxonomy" id="227884"/>
    <lineage>
        <taxon>Eukaryota</taxon>
        <taxon>Metazoa</taxon>
        <taxon>Ecdysozoa</taxon>
        <taxon>Nematoda</taxon>
        <taxon>Chromadorea</taxon>
        <taxon>Rhabditida</taxon>
        <taxon>Tylenchina</taxon>
        <taxon>Panagrolaimomorpha</taxon>
        <taxon>Panagrolaimoidea</taxon>
        <taxon>Panagrolaimidae</taxon>
        <taxon>Panagrolaimus</taxon>
    </lineage>
</organism>
<evidence type="ECO:0000259" key="8">
    <source>
        <dbReference type="PROSITE" id="PS51767"/>
    </source>
</evidence>
<dbReference type="SUPFAM" id="SSF50630">
    <property type="entry name" value="Acid proteases"/>
    <property type="match status" value="1"/>
</dbReference>
<feature type="signal peptide" evidence="7">
    <location>
        <begin position="1"/>
        <end position="18"/>
    </location>
</feature>
<evidence type="ECO:0000313" key="10">
    <source>
        <dbReference type="WBParaSite" id="PDA_v2.g22204.t1"/>
    </source>
</evidence>
<dbReference type="InterPro" id="IPR001969">
    <property type="entry name" value="Aspartic_peptidase_AS"/>
</dbReference>
<feature type="active site" evidence="5">
    <location>
        <position position="276"/>
    </location>
</feature>
<dbReference type="PROSITE" id="PS00141">
    <property type="entry name" value="ASP_PROTEASE"/>
    <property type="match status" value="1"/>
</dbReference>
<keyword evidence="2 7" id="KW-0732">Signal</keyword>
<dbReference type="GO" id="GO:0004190">
    <property type="term" value="F:aspartic-type endopeptidase activity"/>
    <property type="evidence" value="ECO:0007669"/>
    <property type="project" value="UniProtKB-KW"/>
</dbReference>
<dbReference type="PRINTS" id="PR00792">
    <property type="entry name" value="PEPSIN"/>
</dbReference>
<keyword evidence="9" id="KW-1185">Reference proteome</keyword>
<dbReference type="GO" id="GO:0006508">
    <property type="term" value="P:proteolysis"/>
    <property type="evidence" value="ECO:0007669"/>
    <property type="project" value="UniProtKB-KW"/>
</dbReference>
<dbReference type="PANTHER" id="PTHR47966">
    <property type="entry name" value="BETA-SITE APP-CLEAVING ENZYME, ISOFORM A-RELATED"/>
    <property type="match status" value="1"/>
</dbReference>
<dbReference type="Pfam" id="PF00026">
    <property type="entry name" value="Asp"/>
    <property type="match status" value="1"/>
</dbReference>
<keyword evidence="6" id="KW-0645">Protease</keyword>
<dbReference type="InterPro" id="IPR001461">
    <property type="entry name" value="Aspartic_peptidase_A1"/>
</dbReference>
<keyword evidence="4" id="KW-0325">Glycoprotein</keyword>
<dbReference type="GO" id="GO:0005764">
    <property type="term" value="C:lysosome"/>
    <property type="evidence" value="ECO:0007669"/>
    <property type="project" value="TreeGrafter"/>
</dbReference>
<feature type="domain" description="Peptidase A1" evidence="8">
    <location>
        <begin position="68"/>
        <end position="390"/>
    </location>
</feature>
<evidence type="ECO:0000256" key="6">
    <source>
        <dbReference type="RuleBase" id="RU000454"/>
    </source>
</evidence>
<dbReference type="InterPro" id="IPR021109">
    <property type="entry name" value="Peptidase_aspartic_dom_sf"/>
</dbReference>
<dbReference type="WBParaSite" id="PDA_v2.g22204.t1">
    <property type="protein sequence ID" value="PDA_v2.g22204.t1"/>
    <property type="gene ID" value="PDA_v2.g22204"/>
</dbReference>
<evidence type="ECO:0000256" key="5">
    <source>
        <dbReference type="PIRSR" id="PIRSR601461-1"/>
    </source>
</evidence>